<name>A0ABV8NZR6_9BURK</name>
<feature type="transmembrane region" description="Helical" evidence="1">
    <location>
        <begin position="79"/>
        <end position="100"/>
    </location>
</feature>
<proteinExistence type="predicted"/>
<evidence type="ECO:0000313" key="3">
    <source>
        <dbReference type="Proteomes" id="UP001595848"/>
    </source>
</evidence>
<dbReference type="RefSeq" id="WP_217963173.1">
    <property type="nucleotide sequence ID" value="NZ_JAHTBN010000002.1"/>
</dbReference>
<feature type="transmembrane region" description="Helical" evidence="1">
    <location>
        <begin position="21"/>
        <end position="44"/>
    </location>
</feature>
<evidence type="ECO:0000256" key="1">
    <source>
        <dbReference type="SAM" id="Phobius"/>
    </source>
</evidence>
<evidence type="ECO:0000313" key="2">
    <source>
        <dbReference type="EMBL" id="MFC4201473.1"/>
    </source>
</evidence>
<comment type="caution">
    <text evidence="2">The sequence shown here is derived from an EMBL/GenBank/DDBJ whole genome shotgun (WGS) entry which is preliminary data.</text>
</comment>
<reference evidence="3" key="1">
    <citation type="journal article" date="2019" name="Int. J. Syst. Evol. Microbiol.">
        <title>The Global Catalogue of Microorganisms (GCM) 10K type strain sequencing project: providing services to taxonomists for standard genome sequencing and annotation.</title>
        <authorList>
            <consortium name="The Broad Institute Genomics Platform"/>
            <consortium name="The Broad Institute Genome Sequencing Center for Infectious Disease"/>
            <person name="Wu L."/>
            <person name="Ma J."/>
        </authorList>
    </citation>
    <scope>NUCLEOTIDE SEQUENCE [LARGE SCALE GENOMIC DNA]</scope>
    <source>
        <strain evidence="3">LMG 24813</strain>
    </source>
</reference>
<keyword evidence="1" id="KW-1133">Transmembrane helix</keyword>
<keyword evidence="1" id="KW-0472">Membrane</keyword>
<gene>
    <name evidence="2" type="ORF">ACFOY1_10960</name>
</gene>
<keyword evidence="3" id="KW-1185">Reference proteome</keyword>
<sequence length="190" mass="21535">MKQNPTSQPTRQDDVLLRNALLKLTAAQKITCVVVIVVVALIWYDLLNRVVAFGHDLDYTGLHALGPQAIEFVQQYNPFFWWGVVALCTLIIAYFLYRYVRSSQERVRGKLVSAEMFTELVRHLSDPAKEVLRWAWQDRRDPVTVGDLQRTAHELRARRAAKITLARQHEQALDAADPVASPAPSGLQSS</sequence>
<dbReference type="EMBL" id="JBHSBV010000003">
    <property type="protein sequence ID" value="MFC4201473.1"/>
    <property type="molecule type" value="Genomic_DNA"/>
</dbReference>
<keyword evidence="1" id="KW-0812">Transmembrane</keyword>
<dbReference type="Proteomes" id="UP001595848">
    <property type="component" value="Unassembled WGS sequence"/>
</dbReference>
<accession>A0ABV8NZR6</accession>
<evidence type="ECO:0008006" key="4">
    <source>
        <dbReference type="Google" id="ProtNLM"/>
    </source>
</evidence>
<protein>
    <recommendedName>
        <fullName evidence="4">Biofilm PGA synthesis protein PgaD</fullName>
    </recommendedName>
</protein>
<organism evidence="2 3">
    <name type="scientific">Candidimonas humi</name>
    <dbReference type="NCBI Taxonomy" id="683355"/>
    <lineage>
        <taxon>Bacteria</taxon>
        <taxon>Pseudomonadati</taxon>
        <taxon>Pseudomonadota</taxon>
        <taxon>Betaproteobacteria</taxon>
        <taxon>Burkholderiales</taxon>
        <taxon>Alcaligenaceae</taxon>
        <taxon>Candidimonas</taxon>
    </lineage>
</organism>